<dbReference type="STRING" id="582692.SAMN05720606_11140"/>
<protein>
    <submittedName>
        <fullName evidence="2">Uncharacterized protein</fullName>
    </submittedName>
</protein>
<keyword evidence="1" id="KW-1133">Transmembrane helix</keyword>
<evidence type="ECO:0000313" key="3">
    <source>
        <dbReference type="Proteomes" id="UP000198538"/>
    </source>
</evidence>
<keyword evidence="1" id="KW-0472">Membrane</keyword>
<dbReference type="RefSeq" id="WP_090921858.1">
    <property type="nucleotide sequence ID" value="NZ_FMVM01000011.1"/>
</dbReference>
<sequence length="187" mass="21568">MNNRRWAVLSTVILIIAAIFIYQYYKSDSPSEAITEKVLNQDGYTVTLRSEHIPVEIFVKPEWINFNVDEPMKKDIQAAEIHNSTLLLDVVNRGNDIYFSFRTIFNMNNPSGAFIYNGYFTEEGIQTYTDTNVKLYDENGEEIAVSQTGLGPGAAFSFGIEEEQQKLIKEGFYVKYNDFNVYNYMEK</sequence>
<name>A0A1G5JI04_9BACL</name>
<organism evidence="2 3">
    <name type="scientific">Paenibacillus polysaccharolyticus</name>
    <dbReference type="NCBI Taxonomy" id="582692"/>
    <lineage>
        <taxon>Bacteria</taxon>
        <taxon>Bacillati</taxon>
        <taxon>Bacillota</taxon>
        <taxon>Bacilli</taxon>
        <taxon>Bacillales</taxon>
        <taxon>Paenibacillaceae</taxon>
        <taxon>Paenibacillus</taxon>
    </lineage>
</organism>
<keyword evidence="3" id="KW-1185">Reference proteome</keyword>
<dbReference type="Proteomes" id="UP000198538">
    <property type="component" value="Unassembled WGS sequence"/>
</dbReference>
<feature type="transmembrane region" description="Helical" evidence="1">
    <location>
        <begin position="7"/>
        <end position="25"/>
    </location>
</feature>
<accession>A0A1G5JI04</accession>
<evidence type="ECO:0000313" key="2">
    <source>
        <dbReference type="EMBL" id="SCY87521.1"/>
    </source>
</evidence>
<evidence type="ECO:0000256" key="1">
    <source>
        <dbReference type="SAM" id="Phobius"/>
    </source>
</evidence>
<proteinExistence type="predicted"/>
<keyword evidence="1" id="KW-0812">Transmembrane</keyword>
<reference evidence="3" key="1">
    <citation type="submission" date="2016-10" db="EMBL/GenBank/DDBJ databases">
        <authorList>
            <person name="Varghese N."/>
            <person name="Submissions S."/>
        </authorList>
    </citation>
    <scope>NUCLEOTIDE SEQUENCE [LARGE SCALE GENOMIC DNA]</scope>
    <source>
        <strain evidence="3">BL9</strain>
    </source>
</reference>
<dbReference type="AlphaFoldDB" id="A0A1G5JI04"/>
<gene>
    <name evidence="2" type="ORF">SAMN05720606_11140</name>
</gene>
<dbReference type="EMBL" id="FMVM01000011">
    <property type="protein sequence ID" value="SCY87521.1"/>
    <property type="molecule type" value="Genomic_DNA"/>
</dbReference>